<comment type="caution">
    <text evidence="3">The sequence shown here is derived from an EMBL/GenBank/DDBJ whole genome shotgun (WGS) entry which is preliminary data.</text>
</comment>
<feature type="compositionally biased region" description="Basic and acidic residues" evidence="1">
    <location>
        <begin position="691"/>
        <end position="702"/>
    </location>
</feature>
<feature type="transmembrane region" description="Helical" evidence="2">
    <location>
        <begin position="93"/>
        <end position="110"/>
    </location>
</feature>
<keyword evidence="2" id="KW-0812">Transmembrane</keyword>
<keyword evidence="2" id="KW-1133">Transmembrane helix</keyword>
<gene>
    <name evidence="3" type="ORF">C1SCF055_LOCUS1579</name>
</gene>
<dbReference type="Gene3D" id="1.20.1070.10">
    <property type="entry name" value="Rhodopsin 7-helix transmembrane proteins"/>
    <property type="match status" value="1"/>
</dbReference>
<proteinExistence type="predicted"/>
<dbReference type="OrthoDB" id="412213at2759"/>
<dbReference type="Proteomes" id="UP001152797">
    <property type="component" value="Unassembled WGS sequence"/>
</dbReference>
<dbReference type="EMBL" id="CAMXCT020000050">
    <property type="protein sequence ID" value="CAL1126425.1"/>
    <property type="molecule type" value="Genomic_DNA"/>
</dbReference>
<evidence type="ECO:0000313" key="4">
    <source>
        <dbReference type="EMBL" id="CAL1126425.1"/>
    </source>
</evidence>
<feature type="transmembrane region" description="Helical" evidence="2">
    <location>
        <begin position="9"/>
        <end position="27"/>
    </location>
</feature>
<name>A0A9P1BHZ4_9DINO</name>
<organism evidence="3">
    <name type="scientific">Cladocopium goreaui</name>
    <dbReference type="NCBI Taxonomy" id="2562237"/>
    <lineage>
        <taxon>Eukaryota</taxon>
        <taxon>Sar</taxon>
        <taxon>Alveolata</taxon>
        <taxon>Dinophyceae</taxon>
        <taxon>Suessiales</taxon>
        <taxon>Symbiodiniaceae</taxon>
        <taxon>Cladocopium</taxon>
    </lineage>
</organism>
<keyword evidence="5" id="KW-1185">Reference proteome</keyword>
<dbReference type="EMBL" id="CAMXCT010000050">
    <property type="protein sequence ID" value="CAI3973050.1"/>
    <property type="molecule type" value="Genomic_DNA"/>
</dbReference>
<evidence type="ECO:0000256" key="1">
    <source>
        <dbReference type="SAM" id="MobiDB-lite"/>
    </source>
</evidence>
<protein>
    <submittedName>
        <fullName evidence="3">Uncharacterized protein</fullName>
    </submittedName>
</protein>
<evidence type="ECO:0000313" key="3">
    <source>
        <dbReference type="EMBL" id="CAI3973050.1"/>
    </source>
</evidence>
<sequence>MTASLLQQLPAWIAVSVFTWVVCWVFVAPKDCQDLSVCNQQMKSYPTYVHVISGTALVAMAGNEICGLIATYMGSKQTQALIPHLQSRCLPSFLLAVMFSWLAVVEYFFARPDVNLAHVHSSADGLTVPGRPVWTLRYIEPLGEICKEPACQFATFLKRWCINVPILFLLSGHCALGRPLKEISRPLVMTNIYIVFSWMANVTESGFLKWALIVTSFLMYGCASMDMMKWSSDFQRLAPADLPSRRIRPWLSNGLIIHFQCFAAIYMSSSLGIIDAEKESMGYFITTFGTKIAYCATFVFVRADEYHKTLTDVLRKVSVSNVGMISILRGSFDIIVPCVLDHAGRCKLPTQVSGDMAKLEKMLGAPVAGANLKDLLTTKDQTDFAAYVRNVVRQADCPQAFSEATLTTSGVWSCGAGVTPPIAQVLHSKMQGTNSKLQATLHLSVVPRSAVSSGKERHLVAAIQFTEEQEDEVDATGGFETFKASERQTSAGQSTTISASGSEGIVANLADLHRLGASLGHDEDESEEGSVYWGYSRSDDTMSHLGAFVPQAGAFDARICGTWEGTTSEELGGYTQTITFNTDCLNAKITVMGQTLAAQFRMNCSVEPKQLNIQVLPKDDGPPPPAIPYIFKFDSDGSLVLCGPADQKMRRPNSFEGVGLCIMRRLEEKTDKHMEKCLTQALQPLFEPDPEFSRRSTEEHGASSHANQFSDPHAMYPKKNHWMQEPAVAASMALALTSTLIALKKSI</sequence>
<feature type="transmembrane region" description="Helical" evidence="2">
    <location>
        <begin position="47"/>
        <end position="72"/>
    </location>
</feature>
<reference evidence="4" key="2">
    <citation type="submission" date="2024-04" db="EMBL/GenBank/DDBJ databases">
        <authorList>
            <person name="Chen Y."/>
            <person name="Shah S."/>
            <person name="Dougan E. K."/>
            <person name="Thang M."/>
            <person name="Chan C."/>
        </authorList>
    </citation>
    <scope>NUCLEOTIDE SEQUENCE [LARGE SCALE GENOMIC DNA]</scope>
</reference>
<evidence type="ECO:0000313" key="5">
    <source>
        <dbReference type="Proteomes" id="UP001152797"/>
    </source>
</evidence>
<keyword evidence="2" id="KW-0472">Membrane</keyword>
<reference evidence="3" key="1">
    <citation type="submission" date="2022-10" db="EMBL/GenBank/DDBJ databases">
        <authorList>
            <person name="Chen Y."/>
            <person name="Dougan E. K."/>
            <person name="Chan C."/>
            <person name="Rhodes N."/>
            <person name="Thang M."/>
        </authorList>
    </citation>
    <scope>NUCLEOTIDE SEQUENCE</scope>
</reference>
<accession>A0A9P1BHZ4</accession>
<dbReference type="AlphaFoldDB" id="A0A9P1BHZ4"/>
<evidence type="ECO:0000256" key="2">
    <source>
        <dbReference type="SAM" id="Phobius"/>
    </source>
</evidence>
<feature type="region of interest" description="Disordered" evidence="1">
    <location>
        <begin position="688"/>
        <end position="716"/>
    </location>
</feature>
<dbReference type="EMBL" id="CAMXCT030000050">
    <property type="protein sequence ID" value="CAL4760362.1"/>
    <property type="molecule type" value="Genomic_DNA"/>
</dbReference>